<feature type="binding site" evidence="12">
    <location>
        <position position="643"/>
    </location>
    <ligand>
        <name>Zn(2+)</name>
        <dbReference type="ChEBI" id="CHEBI:29105"/>
        <label>1</label>
    </ligand>
</feature>
<reference evidence="16 17" key="1">
    <citation type="submission" date="2015-02" db="EMBL/GenBank/DDBJ databases">
        <title>Nostoc linckia genome annotation.</title>
        <authorList>
            <person name="Zhou Z."/>
        </authorList>
    </citation>
    <scope>NUCLEOTIDE SEQUENCE [LARGE SCALE GENOMIC DNA]</scope>
    <source>
        <strain evidence="17">z8</strain>
    </source>
</reference>
<dbReference type="NCBIfam" id="TIGR00595">
    <property type="entry name" value="priA"/>
    <property type="match status" value="2"/>
</dbReference>
<evidence type="ECO:0000259" key="15">
    <source>
        <dbReference type="PROSITE" id="PS51194"/>
    </source>
</evidence>
<feature type="binding site" evidence="12">
    <location>
        <position position="649"/>
    </location>
    <ligand>
        <name>Zn(2+)</name>
        <dbReference type="ChEBI" id="CHEBI:29105"/>
        <label>2</label>
    </ligand>
</feature>
<evidence type="ECO:0000313" key="16">
    <source>
        <dbReference type="EMBL" id="PHJ95056.1"/>
    </source>
</evidence>
<dbReference type="PROSITE" id="PS51192">
    <property type="entry name" value="HELICASE_ATP_BIND_1"/>
    <property type="match status" value="1"/>
</dbReference>
<comment type="cofactor">
    <cofactor evidence="12">
        <name>Zn(2+)</name>
        <dbReference type="ChEBI" id="CHEBI:29105"/>
    </cofactor>
    <text evidence="12">Binds 2 zinc ions per subunit.</text>
</comment>
<dbReference type="RefSeq" id="WP_244918237.1">
    <property type="nucleotide sequence ID" value="NZ_LAHD01000152.1"/>
</dbReference>
<evidence type="ECO:0000256" key="8">
    <source>
        <dbReference type="ARBA" id="ARBA00022840"/>
    </source>
</evidence>
<dbReference type="GO" id="GO:0043138">
    <property type="term" value="F:3'-5' DNA helicase activity"/>
    <property type="evidence" value="ECO:0007669"/>
    <property type="project" value="UniProtKB-EC"/>
</dbReference>
<dbReference type="EC" id="5.6.2.4" evidence="12"/>
<dbReference type="PANTHER" id="PTHR30580">
    <property type="entry name" value="PRIMOSOMAL PROTEIN N"/>
    <property type="match status" value="1"/>
</dbReference>
<dbReference type="GO" id="GO:0016787">
    <property type="term" value="F:hydrolase activity"/>
    <property type="evidence" value="ECO:0007669"/>
    <property type="project" value="UniProtKB-KW"/>
</dbReference>
<proteinExistence type="inferred from homology"/>
<dbReference type="GO" id="GO:0008270">
    <property type="term" value="F:zinc ion binding"/>
    <property type="evidence" value="ECO:0007669"/>
    <property type="project" value="UniProtKB-UniRule"/>
</dbReference>
<feature type="compositionally biased region" description="Basic and acidic residues" evidence="13">
    <location>
        <begin position="519"/>
        <end position="540"/>
    </location>
</feature>
<feature type="binding site" evidence="12">
    <location>
        <position position="684"/>
    </location>
    <ligand>
        <name>Zn(2+)</name>
        <dbReference type="ChEBI" id="CHEBI:29105"/>
        <label>1</label>
    </ligand>
</feature>
<evidence type="ECO:0000256" key="7">
    <source>
        <dbReference type="ARBA" id="ARBA00022833"/>
    </source>
</evidence>
<dbReference type="SMART" id="SM00490">
    <property type="entry name" value="HELICc"/>
    <property type="match status" value="1"/>
</dbReference>
<keyword evidence="4 12" id="KW-0547">Nucleotide-binding</keyword>
<keyword evidence="6 12" id="KW-0347">Helicase</keyword>
<dbReference type="GO" id="GO:0003677">
    <property type="term" value="F:DNA binding"/>
    <property type="evidence" value="ECO:0007669"/>
    <property type="project" value="UniProtKB-UniRule"/>
</dbReference>
<dbReference type="Pfam" id="PF18319">
    <property type="entry name" value="Zn_ribbon_PriA"/>
    <property type="match status" value="1"/>
</dbReference>
<dbReference type="Proteomes" id="UP000222310">
    <property type="component" value="Unassembled WGS sequence"/>
</dbReference>
<dbReference type="AlphaFoldDB" id="A0A9Q5Z5T4"/>
<evidence type="ECO:0000313" key="17">
    <source>
        <dbReference type="Proteomes" id="UP000222310"/>
    </source>
</evidence>
<evidence type="ECO:0000256" key="5">
    <source>
        <dbReference type="ARBA" id="ARBA00022801"/>
    </source>
</evidence>
<dbReference type="CDD" id="cd18804">
    <property type="entry name" value="SF2_C_priA"/>
    <property type="match status" value="1"/>
</dbReference>
<dbReference type="PROSITE" id="PS51194">
    <property type="entry name" value="HELICASE_CTER"/>
    <property type="match status" value="1"/>
</dbReference>
<keyword evidence="8 12" id="KW-0067">ATP-binding</keyword>
<comment type="subunit">
    <text evidence="12">Component of the replication restart primosome.</text>
</comment>
<dbReference type="PANTHER" id="PTHR30580:SF0">
    <property type="entry name" value="PRIMOSOMAL PROTEIN N"/>
    <property type="match status" value="1"/>
</dbReference>
<dbReference type="SUPFAM" id="SSF52540">
    <property type="entry name" value="P-loop containing nucleoside triphosphate hydrolases"/>
    <property type="match status" value="1"/>
</dbReference>
<dbReference type="InterPro" id="IPR014001">
    <property type="entry name" value="Helicase_ATP-bd"/>
</dbReference>
<feature type="compositionally biased region" description="Low complexity" evidence="13">
    <location>
        <begin position="547"/>
        <end position="566"/>
    </location>
</feature>
<dbReference type="InterPro" id="IPR005259">
    <property type="entry name" value="PriA"/>
</dbReference>
<keyword evidence="5 12" id="KW-0378">Hydrolase</keyword>
<evidence type="ECO:0000256" key="4">
    <source>
        <dbReference type="ARBA" id="ARBA00022741"/>
    </source>
</evidence>
<dbReference type="GO" id="GO:0005524">
    <property type="term" value="F:ATP binding"/>
    <property type="evidence" value="ECO:0007669"/>
    <property type="project" value="UniProtKB-UniRule"/>
</dbReference>
<feature type="binding site" evidence="12">
    <location>
        <position position="674"/>
    </location>
    <ligand>
        <name>Zn(2+)</name>
        <dbReference type="ChEBI" id="CHEBI:29105"/>
        <label>2</label>
    </ligand>
</feature>
<dbReference type="FunFam" id="3.40.50.300:FF:000489">
    <property type="entry name" value="Primosome assembly protein PriA"/>
    <property type="match status" value="1"/>
</dbReference>
<evidence type="ECO:0000256" key="1">
    <source>
        <dbReference type="ARBA" id="ARBA00022515"/>
    </source>
</evidence>
<gene>
    <name evidence="12" type="primary">priA</name>
    <name evidence="16" type="ORF">VF08_32770</name>
</gene>
<name>A0A9Q5Z5T4_NOSLI</name>
<dbReference type="GeneID" id="57098634"/>
<evidence type="ECO:0000256" key="3">
    <source>
        <dbReference type="ARBA" id="ARBA00022723"/>
    </source>
</evidence>
<dbReference type="Pfam" id="PF17764">
    <property type="entry name" value="PriA_3primeBD"/>
    <property type="match status" value="1"/>
</dbReference>
<dbReference type="InterPro" id="IPR040498">
    <property type="entry name" value="PriA_CRR"/>
</dbReference>
<dbReference type="Gene3D" id="3.40.50.300">
    <property type="entry name" value="P-loop containing nucleotide triphosphate hydrolases"/>
    <property type="match status" value="2"/>
</dbReference>
<comment type="catalytic activity">
    <reaction evidence="12">
        <text>Couples ATP hydrolysis with the unwinding of duplex DNA by translocating in the 3'-5' direction.</text>
        <dbReference type="EC" id="5.6.2.4"/>
    </reaction>
</comment>
<dbReference type="GO" id="GO:0006310">
    <property type="term" value="P:DNA recombination"/>
    <property type="evidence" value="ECO:0007669"/>
    <property type="project" value="InterPro"/>
</dbReference>
<dbReference type="InterPro" id="IPR011545">
    <property type="entry name" value="DEAD/DEAH_box_helicase_dom"/>
</dbReference>
<keyword evidence="3 12" id="KW-0479">Metal-binding</keyword>
<comment type="function">
    <text evidence="12">Initiates the restart of stalled replication forks, which reloads the replicative helicase on sites other than the origin of replication. Recognizes and binds to abandoned replication forks and remodels them to uncover a helicase loading site. Promotes assembly of the primosome at these replication forks.</text>
</comment>
<evidence type="ECO:0000256" key="12">
    <source>
        <dbReference type="HAMAP-Rule" id="MF_00983"/>
    </source>
</evidence>
<feature type="domain" description="Helicase C-terminal" evidence="15">
    <location>
        <begin position="679"/>
        <end position="833"/>
    </location>
</feature>
<comment type="caution">
    <text evidence="16">The sequence shown here is derived from an EMBL/GenBank/DDBJ whole genome shotgun (WGS) entry which is preliminary data.</text>
</comment>
<dbReference type="GO" id="GO:0006302">
    <property type="term" value="P:double-strand break repair"/>
    <property type="evidence" value="ECO:0007669"/>
    <property type="project" value="InterPro"/>
</dbReference>
<evidence type="ECO:0000256" key="10">
    <source>
        <dbReference type="ARBA" id="ARBA00023235"/>
    </source>
</evidence>
<feature type="region of interest" description="Disordered" evidence="13">
    <location>
        <begin position="519"/>
        <end position="567"/>
    </location>
</feature>
<keyword evidence="10 12" id="KW-0413">Isomerase</keyword>
<dbReference type="GO" id="GO:0006269">
    <property type="term" value="P:DNA replication, synthesis of primer"/>
    <property type="evidence" value="ECO:0007669"/>
    <property type="project" value="UniProtKB-KW"/>
</dbReference>
<feature type="binding site" evidence="12">
    <location>
        <position position="640"/>
    </location>
    <ligand>
        <name>Zn(2+)</name>
        <dbReference type="ChEBI" id="CHEBI:29105"/>
        <label>1</label>
    </ligand>
</feature>
<comment type="catalytic activity">
    <reaction evidence="11 12">
        <text>ATP + H2O = ADP + phosphate + H(+)</text>
        <dbReference type="Rhea" id="RHEA:13065"/>
        <dbReference type="ChEBI" id="CHEBI:15377"/>
        <dbReference type="ChEBI" id="CHEBI:15378"/>
        <dbReference type="ChEBI" id="CHEBI:30616"/>
        <dbReference type="ChEBI" id="CHEBI:43474"/>
        <dbReference type="ChEBI" id="CHEBI:456216"/>
        <dbReference type="EC" id="5.6.2.4"/>
    </reaction>
</comment>
<evidence type="ECO:0000256" key="13">
    <source>
        <dbReference type="SAM" id="MobiDB-lite"/>
    </source>
</evidence>
<dbReference type="GO" id="GO:0006270">
    <property type="term" value="P:DNA replication initiation"/>
    <property type="evidence" value="ECO:0007669"/>
    <property type="project" value="TreeGrafter"/>
</dbReference>
<dbReference type="GO" id="GO:1990077">
    <property type="term" value="C:primosome complex"/>
    <property type="evidence" value="ECO:0007669"/>
    <property type="project" value="UniProtKB-UniRule"/>
</dbReference>
<dbReference type="Pfam" id="PF18074">
    <property type="entry name" value="PriA_C"/>
    <property type="match status" value="1"/>
</dbReference>
<keyword evidence="7 12" id="KW-0862">Zinc</keyword>
<evidence type="ECO:0000256" key="11">
    <source>
        <dbReference type="ARBA" id="ARBA00048988"/>
    </source>
</evidence>
<comment type="similarity">
    <text evidence="12">Belongs to the helicase family. PriA subfamily.</text>
</comment>
<keyword evidence="2 12" id="KW-0235">DNA replication</keyword>
<dbReference type="InterPro" id="IPR041236">
    <property type="entry name" value="PriA_C"/>
</dbReference>
<evidence type="ECO:0000256" key="9">
    <source>
        <dbReference type="ARBA" id="ARBA00023125"/>
    </source>
</evidence>
<dbReference type="EMBL" id="LAHD01000152">
    <property type="protein sequence ID" value="PHJ95056.1"/>
    <property type="molecule type" value="Genomic_DNA"/>
</dbReference>
<feature type="binding site" evidence="12">
    <location>
        <position position="671"/>
    </location>
    <ligand>
        <name>Zn(2+)</name>
        <dbReference type="ChEBI" id="CHEBI:29105"/>
        <label>2</label>
    </ligand>
</feature>
<feature type="domain" description="Helicase ATP-binding" evidence="14">
    <location>
        <begin position="362"/>
        <end position="521"/>
    </location>
</feature>
<dbReference type="HAMAP" id="MF_00983">
    <property type="entry name" value="PriA"/>
    <property type="match status" value="1"/>
</dbReference>
<dbReference type="NCBIfam" id="NF004066">
    <property type="entry name" value="PRK05580.1-3"/>
    <property type="match status" value="1"/>
</dbReference>
<evidence type="ECO:0000256" key="6">
    <source>
        <dbReference type="ARBA" id="ARBA00022806"/>
    </source>
</evidence>
<sequence length="933" mass="104865">MYINDLNLSPLVVAEPGESYQPSATLNRWVEVLVDCPGTATEVEKGANIYIYRLPSGLEVKPGDILNVPFGAQHLTGVAIRLLFKPPADLPLEKIRDVEDVIQKNFFRDSYWTLMERISQYYYTQIIQVIRTALPPGLLGRSQRRIRLTVAGAAVSTNTNINALLNTPLMRVVRESYSWLIKFYIFNTIENNYLIKILALLNFQSLVAKVNNKDAHKILQLLQQQSDGDYSFRYLQNQVPRAYQAVRELLRRGLVESYLEPPQLTKPKFEKAVTLVTSTLEPDLTTRQREILEVLRRRGGELWQSELLQICNASSSIMKTLVQKGCIVIEEREVLRTEQSPSLAQDRPKTLNAAQTSALETIQTLNGFAQVLLHGVTGSGKTEVYLQAIAPLLQIGKSALVLVPEIGLTPQLTDRFRARFGNKVRVYHSALSEGERYDTWRQMLLGEPQVVIGTRSAIFAPLPNLGLIILDEEHDSSFKQDSPIPTYHARTVAQWRAELENCPLILGSATPSLESWLSVKEEDAGTGRRSDAGKEGHEDTENLSQTLSASERPPLPASPSLSASERPPFPASSYYLSLPQRINSRPLPPVEIVDMREELQQGNRSIFSRSLQEALQQLKERQQQGILFIHRRGHSTFVSCRSCGYVLECPYCDVSLAYHHTEEGAPELLRCHYCNYTRSHPKFCPDCSSPYLKFFGSGTQRITQELTRQFPQLRLIRFDSDTTRNKGAHRTLLTQFANGEADLLVGTQMLTKGLDLPQVTLVGVVAADGLLHLSDYRASERAFQTLTQVAGRAGRGDDPGRVIIQTYTSEHPVIEAVRSHDYHSFSQAELEQRQALNYPPYGRLILLRLSSLDAVQVQNTAQIIATALSANEELEILGPAPAAILRVANRYRWQILIKFAPEELPQLPDWEQVRSLCPQSVSLTIDVDPLNIM</sequence>
<accession>A0A9Q5Z5T4</accession>
<dbReference type="InterPro" id="IPR042115">
    <property type="entry name" value="PriA_3primeBD_sf"/>
</dbReference>
<keyword evidence="9 12" id="KW-0238">DNA-binding</keyword>
<dbReference type="SMART" id="SM00487">
    <property type="entry name" value="DEXDc"/>
    <property type="match status" value="1"/>
</dbReference>
<dbReference type="InterPro" id="IPR027417">
    <property type="entry name" value="P-loop_NTPase"/>
</dbReference>
<evidence type="ECO:0000259" key="14">
    <source>
        <dbReference type="PROSITE" id="PS51192"/>
    </source>
</evidence>
<keyword evidence="1 12" id="KW-0639">Primosome</keyword>
<dbReference type="InterPro" id="IPR041222">
    <property type="entry name" value="PriA_3primeBD"/>
</dbReference>
<organism evidence="16 17">
    <name type="scientific">Nostoc linckia z8</name>
    <dbReference type="NCBI Taxonomy" id="1628746"/>
    <lineage>
        <taxon>Bacteria</taxon>
        <taxon>Bacillati</taxon>
        <taxon>Cyanobacteriota</taxon>
        <taxon>Cyanophyceae</taxon>
        <taxon>Nostocales</taxon>
        <taxon>Nostocaceae</taxon>
        <taxon>Nostoc</taxon>
    </lineage>
</organism>
<evidence type="ECO:0000256" key="2">
    <source>
        <dbReference type="ARBA" id="ARBA00022705"/>
    </source>
</evidence>
<dbReference type="InterPro" id="IPR001650">
    <property type="entry name" value="Helicase_C-like"/>
</dbReference>
<protein>
    <recommendedName>
        <fullName evidence="12">Replication restart protein PriA</fullName>
    </recommendedName>
    <alternativeName>
        <fullName evidence="12">ATP-dependent DNA helicase PriA</fullName>
        <ecNumber evidence="12">5.6.2.4</ecNumber>
    </alternativeName>
    <alternativeName>
        <fullName evidence="12">DNA 3'-5' helicase PriA</fullName>
    </alternativeName>
</protein>
<dbReference type="Pfam" id="PF00271">
    <property type="entry name" value="Helicase_C"/>
    <property type="match status" value="1"/>
</dbReference>
<feature type="binding site" evidence="12">
    <location>
        <position position="687"/>
    </location>
    <ligand>
        <name>Zn(2+)</name>
        <dbReference type="ChEBI" id="CHEBI:29105"/>
        <label>1</label>
    </ligand>
</feature>
<feature type="binding site" evidence="12">
    <location>
        <position position="652"/>
    </location>
    <ligand>
        <name>Zn(2+)</name>
        <dbReference type="ChEBI" id="CHEBI:29105"/>
        <label>2</label>
    </ligand>
</feature>
<dbReference type="CDD" id="cd17929">
    <property type="entry name" value="DEXHc_priA"/>
    <property type="match status" value="1"/>
</dbReference>
<dbReference type="Pfam" id="PF00270">
    <property type="entry name" value="DEAD"/>
    <property type="match status" value="1"/>
</dbReference>
<dbReference type="Gene3D" id="3.40.1440.60">
    <property type="entry name" value="PriA, 3(prime) DNA-binding domain"/>
    <property type="match status" value="1"/>
</dbReference>